<name>A0A2M3ZSQ2_9DIPT</name>
<protein>
    <submittedName>
        <fullName evidence="1">Putative secreted peptide</fullName>
    </submittedName>
</protein>
<sequence length="118" mass="13217">MVRRTGVIVSIVASAVHSSTIWIRRSTGSTVMVAAGCSVSPIIRILAHHCPWVVACAMKTGTSLIVVTPWTWVRLRVSIIRLVVLGRWIRRHRTFLFDAVPINSIRRVACFELGIGRW</sequence>
<evidence type="ECO:0000313" key="1">
    <source>
        <dbReference type="EMBL" id="MBW31398.1"/>
    </source>
</evidence>
<organism evidence="1">
    <name type="scientific">Anopheles braziliensis</name>
    <dbReference type="NCBI Taxonomy" id="58242"/>
    <lineage>
        <taxon>Eukaryota</taxon>
        <taxon>Metazoa</taxon>
        <taxon>Ecdysozoa</taxon>
        <taxon>Arthropoda</taxon>
        <taxon>Hexapoda</taxon>
        <taxon>Insecta</taxon>
        <taxon>Pterygota</taxon>
        <taxon>Neoptera</taxon>
        <taxon>Endopterygota</taxon>
        <taxon>Diptera</taxon>
        <taxon>Nematocera</taxon>
        <taxon>Culicoidea</taxon>
        <taxon>Culicidae</taxon>
        <taxon>Anophelinae</taxon>
        <taxon>Anopheles</taxon>
    </lineage>
</organism>
<accession>A0A2M3ZSQ2</accession>
<dbReference type="EMBL" id="GGFM01010647">
    <property type="protein sequence ID" value="MBW31398.1"/>
    <property type="molecule type" value="Transcribed_RNA"/>
</dbReference>
<dbReference type="AlphaFoldDB" id="A0A2M3ZSQ2"/>
<reference evidence="1" key="1">
    <citation type="submission" date="2018-01" db="EMBL/GenBank/DDBJ databases">
        <title>An insight into the sialome of Amazonian anophelines.</title>
        <authorList>
            <person name="Ribeiro J.M."/>
            <person name="Scarpassa V."/>
            <person name="Calvo E."/>
        </authorList>
    </citation>
    <scope>NUCLEOTIDE SEQUENCE</scope>
    <source>
        <tissue evidence="1">Salivary glands</tissue>
    </source>
</reference>
<proteinExistence type="predicted"/>